<feature type="region of interest" description="Disordered" evidence="1">
    <location>
        <begin position="362"/>
        <end position="456"/>
    </location>
</feature>
<name>A0A9N9FCB6_9GLOM</name>
<dbReference type="EMBL" id="CAJVPI010000349">
    <property type="protein sequence ID" value="CAG8523173.1"/>
    <property type="molecule type" value="Genomic_DNA"/>
</dbReference>
<feature type="compositionally biased region" description="Low complexity" evidence="1">
    <location>
        <begin position="176"/>
        <end position="185"/>
    </location>
</feature>
<feature type="compositionally biased region" description="Polar residues" evidence="1">
    <location>
        <begin position="220"/>
        <end position="234"/>
    </location>
</feature>
<sequence length="456" mass="50919">MAEQLLNTNDCSSENIFRFMTGSPRQPSATVFPFGSMQFTPQDLGKMFTIQGQVTSDSPAQEPLPEQQPQFRKIVRPILPSLNTDFTQISMIQNNYYMTASPADIPDFSSSHQRRDSNVSAMSIQGDIPTHHRRDSNVSAISMQLDTPTPSENESYNDDDPNKPTFSFQFIPKSFSRPGTPTSAPSTPPMYPTNLFTPPTTRSTLFLSSTPQLLRRCSMSDLNLDSSPNGSFSDSRSERPSPVYRPVRARRASLLPKIKSFTRVVNELQEEASPIEAEIRQEYKTTKVLKGEHGKSTDCNQRKSEDFIVNWLKFRDLQPSPPPSTVSKLSPEVEMMRRQDVTSPVQPNVGFIAGRVKRKTSDDRFGPYFNPKRRAVSPVPSSPSPSPSGVMSYGSNLSTTSQNIAAIKEPSYRNSHEDNDIKNSHEGNKDYENGGNNGDAVSIHDTNRRFSTMSLN</sequence>
<protein>
    <submittedName>
        <fullName evidence="2">1435_t:CDS:1</fullName>
    </submittedName>
</protein>
<feature type="region of interest" description="Disordered" evidence="1">
    <location>
        <begin position="171"/>
        <end position="190"/>
    </location>
</feature>
<accession>A0A9N9FCB6</accession>
<feature type="region of interest" description="Disordered" evidence="1">
    <location>
        <begin position="220"/>
        <end position="245"/>
    </location>
</feature>
<feature type="compositionally biased region" description="Polar residues" evidence="1">
    <location>
        <begin position="393"/>
        <end position="404"/>
    </location>
</feature>
<gene>
    <name evidence="2" type="ORF">PBRASI_LOCUS3734</name>
</gene>
<evidence type="ECO:0000256" key="1">
    <source>
        <dbReference type="SAM" id="MobiDB-lite"/>
    </source>
</evidence>
<organism evidence="2 3">
    <name type="scientific">Paraglomus brasilianum</name>
    <dbReference type="NCBI Taxonomy" id="144538"/>
    <lineage>
        <taxon>Eukaryota</taxon>
        <taxon>Fungi</taxon>
        <taxon>Fungi incertae sedis</taxon>
        <taxon>Mucoromycota</taxon>
        <taxon>Glomeromycotina</taxon>
        <taxon>Glomeromycetes</taxon>
        <taxon>Paraglomerales</taxon>
        <taxon>Paraglomeraceae</taxon>
        <taxon>Paraglomus</taxon>
    </lineage>
</organism>
<evidence type="ECO:0000313" key="3">
    <source>
        <dbReference type="Proteomes" id="UP000789739"/>
    </source>
</evidence>
<dbReference type="Proteomes" id="UP000789739">
    <property type="component" value="Unassembled WGS sequence"/>
</dbReference>
<dbReference type="OrthoDB" id="340550at2759"/>
<proteinExistence type="predicted"/>
<feature type="region of interest" description="Disordered" evidence="1">
    <location>
        <begin position="144"/>
        <end position="163"/>
    </location>
</feature>
<keyword evidence="3" id="KW-1185">Reference proteome</keyword>
<evidence type="ECO:0000313" key="2">
    <source>
        <dbReference type="EMBL" id="CAG8523173.1"/>
    </source>
</evidence>
<feature type="compositionally biased region" description="Basic and acidic residues" evidence="1">
    <location>
        <begin position="410"/>
        <end position="432"/>
    </location>
</feature>
<dbReference type="AlphaFoldDB" id="A0A9N9FCB6"/>
<comment type="caution">
    <text evidence="2">The sequence shown here is derived from an EMBL/GenBank/DDBJ whole genome shotgun (WGS) entry which is preliminary data.</text>
</comment>
<feature type="compositionally biased region" description="Polar residues" evidence="1">
    <location>
        <begin position="144"/>
        <end position="154"/>
    </location>
</feature>
<reference evidence="2" key="1">
    <citation type="submission" date="2021-06" db="EMBL/GenBank/DDBJ databases">
        <authorList>
            <person name="Kallberg Y."/>
            <person name="Tangrot J."/>
            <person name="Rosling A."/>
        </authorList>
    </citation>
    <scope>NUCLEOTIDE SEQUENCE</scope>
    <source>
        <strain evidence="2">BR232B</strain>
    </source>
</reference>